<dbReference type="RefSeq" id="WP_406649856.1">
    <property type="nucleotide sequence ID" value="NZ_CP123584.1"/>
</dbReference>
<dbReference type="InterPro" id="IPR011008">
    <property type="entry name" value="Dimeric_a/b-barrel"/>
</dbReference>
<feature type="domain" description="DUF1330" evidence="1">
    <location>
        <begin position="3"/>
        <end position="96"/>
    </location>
</feature>
<dbReference type="PANTHER" id="PTHR41521:SF4">
    <property type="entry name" value="BLR0684 PROTEIN"/>
    <property type="match status" value="1"/>
</dbReference>
<proteinExistence type="predicted"/>
<evidence type="ECO:0000313" key="3">
    <source>
        <dbReference type="Proteomes" id="UP001623232"/>
    </source>
</evidence>
<dbReference type="PANTHER" id="PTHR41521">
    <property type="match status" value="1"/>
</dbReference>
<dbReference type="EMBL" id="CP123584">
    <property type="protein sequence ID" value="WZK90791.1"/>
    <property type="molecule type" value="Genomic_DNA"/>
</dbReference>
<protein>
    <submittedName>
        <fullName evidence="2">DUF1330 domain-containing protein</fullName>
    </submittedName>
</protein>
<organism evidence="2 3">
    <name type="scientific">Aliisedimentitalea scapharcae</name>
    <dbReference type="NCBI Taxonomy" id="1524259"/>
    <lineage>
        <taxon>Bacteria</taxon>
        <taxon>Pseudomonadati</taxon>
        <taxon>Pseudomonadota</taxon>
        <taxon>Alphaproteobacteria</taxon>
        <taxon>Rhodobacterales</taxon>
        <taxon>Roseobacteraceae</taxon>
        <taxon>Aliisedimentitalea</taxon>
    </lineage>
</organism>
<name>A0ABZ2XXF7_9RHOB</name>
<gene>
    <name evidence="2" type="ORF">QEZ52_09650</name>
</gene>
<reference evidence="2 3" key="1">
    <citation type="submission" date="2023-04" db="EMBL/GenBank/DDBJ databases">
        <title>Complete genome sequence of Alisedimentitalea scapharcae.</title>
        <authorList>
            <person name="Rong J.-C."/>
            <person name="Yi M.-L."/>
            <person name="Zhao Q."/>
        </authorList>
    </citation>
    <scope>NUCLEOTIDE SEQUENCE [LARGE SCALE GENOMIC DNA]</scope>
    <source>
        <strain evidence="2 3">KCTC 42119</strain>
    </source>
</reference>
<dbReference type="SUPFAM" id="SSF54909">
    <property type="entry name" value="Dimeric alpha+beta barrel"/>
    <property type="match status" value="1"/>
</dbReference>
<evidence type="ECO:0000259" key="1">
    <source>
        <dbReference type="Pfam" id="PF07045"/>
    </source>
</evidence>
<dbReference type="Proteomes" id="UP001623232">
    <property type="component" value="Chromosome"/>
</dbReference>
<sequence>MAAYVIGQLEIFDKERYKSYLAGFMPIFQRYDGELLATTSGKTTVVEGDWGFPSTVVMKFPSRTKAEEWLADPEYRELAEHRHKSAKCNLAVIDGVG</sequence>
<evidence type="ECO:0000313" key="2">
    <source>
        <dbReference type="EMBL" id="WZK90791.1"/>
    </source>
</evidence>
<dbReference type="Gene3D" id="3.30.70.100">
    <property type="match status" value="1"/>
</dbReference>
<keyword evidence="3" id="KW-1185">Reference proteome</keyword>
<dbReference type="InterPro" id="IPR010753">
    <property type="entry name" value="DUF1330"/>
</dbReference>
<dbReference type="Pfam" id="PF07045">
    <property type="entry name" value="DUF1330"/>
    <property type="match status" value="1"/>
</dbReference>
<accession>A0ABZ2XXF7</accession>